<dbReference type="GO" id="GO:0006301">
    <property type="term" value="P:DNA damage tolerance"/>
    <property type="evidence" value="ECO:0007669"/>
    <property type="project" value="InterPro"/>
</dbReference>
<dbReference type="PANTHER" id="PTHR14134:SF2">
    <property type="entry name" value="E3 UBIQUITIN-PROTEIN LIGASE RAD18"/>
    <property type="match status" value="1"/>
</dbReference>
<keyword evidence="2 4" id="KW-0863">Zinc-finger</keyword>
<organism evidence="7 8">
    <name type="scientific">Mycena alexandri</name>
    <dbReference type="NCBI Taxonomy" id="1745969"/>
    <lineage>
        <taxon>Eukaryota</taxon>
        <taxon>Fungi</taxon>
        <taxon>Dikarya</taxon>
        <taxon>Basidiomycota</taxon>
        <taxon>Agaricomycotina</taxon>
        <taxon>Agaricomycetes</taxon>
        <taxon>Agaricomycetidae</taxon>
        <taxon>Agaricales</taxon>
        <taxon>Marasmiineae</taxon>
        <taxon>Mycenaceae</taxon>
        <taxon>Mycena</taxon>
    </lineage>
</organism>
<comment type="caution">
    <text evidence="7">The sequence shown here is derived from an EMBL/GenBank/DDBJ whole genome shotgun (WGS) entry which is preliminary data.</text>
</comment>
<dbReference type="PROSITE" id="PS50089">
    <property type="entry name" value="ZF_RING_2"/>
    <property type="match status" value="1"/>
</dbReference>
<evidence type="ECO:0000256" key="5">
    <source>
        <dbReference type="SAM" id="MobiDB-lite"/>
    </source>
</evidence>
<dbReference type="InterPro" id="IPR001841">
    <property type="entry name" value="Znf_RING"/>
</dbReference>
<dbReference type="PANTHER" id="PTHR14134">
    <property type="entry name" value="E3 UBIQUITIN-PROTEIN LIGASE RAD18"/>
    <property type="match status" value="1"/>
</dbReference>
<protein>
    <recommendedName>
        <fullName evidence="6">RING-type domain-containing protein</fullName>
    </recommendedName>
</protein>
<dbReference type="PROSITE" id="PS00518">
    <property type="entry name" value="ZF_RING_1"/>
    <property type="match status" value="1"/>
</dbReference>
<dbReference type="AlphaFoldDB" id="A0AAD6X3G9"/>
<dbReference type="GO" id="GO:0097505">
    <property type="term" value="C:Rad6-Rad18 complex"/>
    <property type="evidence" value="ECO:0007669"/>
    <property type="project" value="TreeGrafter"/>
</dbReference>
<dbReference type="GO" id="GO:0008270">
    <property type="term" value="F:zinc ion binding"/>
    <property type="evidence" value="ECO:0007669"/>
    <property type="project" value="UniProtKB-KW"/>
</dbReference>
<dbReference type="EMBL" id="JARJCM010000065">
    <property type="protein sequence ID" value="KAJ7033486.1"/>
    <property type="molecule type" value="Genomic_DNA"/>
</dbReference>
<evidence type="ECO:0000256" key="2">
    <source>
        <dbReference type="ARBA" id="ARBA00022771"/>
    </source>
</evidence>
<dbReference type="InterPro" id="IPR039577">
    <property type="entry name" value="Rad18"/>
</dbReference>
<dbReference type="InterPro" id="IPR017907">
    <property type="entry name" value="Znf_RING_CS"/>
</dbReference>
<proteinExistence type="predicted"/>
<feature type="region of interest" description="Disordered" evidence="5">
    <location>
        <begin position="109"/>
        <end position="129"/>
    </location>
</feature>
<keyword evidence="1" id="KW-0479">Metal-binding</keyword>
<feature type="domain" description="RING-type" evidence="6">
    <location>
        <begin position="149"/>
        <end position="187"/>
    </location>
</feature>
<dbReference type="Proteomes" id="UP001218188">
    <property type="component" value="Unassembled WGS sequence"/>
</dbReference>
<keyword evidence="3" id="KW-0862">Zinc</keyword>
<evidence type="ECO:0000259" key="6">
    <source>
        <dbReference type="PROSITE" id="PS50089"/>
    </source>
</evidence>
<dbReference type="SMART" id="SM00184">
    <property type="entry name" value="RING"/>
    <property type="match status" value="1"/>
</dbReference>
<dbReference type="Gene3D" id="3.30.40.10">
    <property type="entry name" value="Zinc/RING finger domain, C3HC4 (zinc finger)"/>
    <property type="match status" value="1"/>
</dbReference>
<reference evidence="7" key="1">
    <citation type="submission" date="2023-03" db="EMBL/GenBank/DDBJ databases">
        <title>Massive genome expansion in bonnet fungi (Mycena s.s.) driven by repeated elements and novel gene families across ecological guilds.</title>
        <authorList>
            <consortium name="Lawrence Berkeley National Laboratory"/>
            <person name="Harder C.B."/>
            <person name="Miyauchi S."/>
            <person name="Viragh M."/>
            <person name="Kuo A."/>
            <person name="Thoen E."/>
            <person name="Andreopoulos B."/>
            <person name="Lu D."/>
            <person name="Skrede I."/>
            <person name="Drula E."/>
            <person name="Henrissat B."/>
            <person name="Morin E."/>
            <person name="Kohler A."/>
            <person name="Barry K."/>
            <person name="LaButti K."/>
            <person name="Morin E."/>
            <person name="Salamov A."/>
            <person name="Lipzen A."/>
            <person name="Mereny Z."/>
            <person name="Hegedus B."/>
            <person name="Baldrian P."/>
            <person name="Stursova M."/>
            <person name="Weitz H."/>
            <person name="Taylor A."/>
            <person name="Grigoriev I.V."/>
            <person name="Nagy L.G."/>
            <person name="Martin F."/>
            <person name="Kauserud H."/>
        </authorList>
    </citation>
    <scope>NUCLEOTIDE SEQUENCE</scope>
    <source>
        <strain evidence="7">CBHHK200</strain>
    </source>
</reference>
<sequence>MEFPRARLYQSNLRSYFHTVPVTVADARGSTSGNSVDTLPVGSSAFARGVGNTDAQPIDVDLWLTNRGFGGAEGVTIAAAIDVDAWVLRNTSDAEAQDTVHSVHAADAEEDGLATQGQAAETVDSRGPLVEAESRSARPLSSEKDLFACGICSDTFNRPVVTLCMHIFCDACITQNFGYSMACPLCRSMITDPPMRDVLFEAELTQAVADGVIAEAEGVSRQSPYTWPTSLFRQQRR</sequence>
<accession>A0AAD6X3G9</accession>
<evidence type="ECO:0000313" key="8">
    <source>
        <dbReference type="Proteomes" id="UP001218188"/>
    </source>
</evidence>
<dbReference type="GO" id="GO:0061630">
    <property type="term" value="F:ubiquitin protein ligase activity"/>
    <property type="evidence" value="ECO:0007669"/>
    <property type="project" value="InterPro"/>
</dbReference>
<dbReference type="GO" id="GO:0006513">
    <property type="term" value="P:protein monoubiquitination"/>
    <property type="evidence" value="ECO:0007669"/>
    <property type="project" value="InterPro"/>
</dbReference>
<keyword evidence="8" id="KW-1185">Reference proteome</keyword>
<gene>
    <name evidence="7" type="ORF">C8F04DRAFT_1260997</name>
</gene>
<evidence type="ECO:0000313" key="7">
    <source>
        <dbReference type="EMBL" id="KAJ7033486.1"/>
    </source>
</evidence>
<dbReference type="Pfam" id="PF13923">
    <property type="entry name" value="zf-C3HC4_2"/>
    <property type="match status" value="1"/>
</dbReference>
<evidence type="ECO:0000256" key="1">
    <source>
        <dbReference type="ARBA" id="ARBA00022723"/>
    </source>
</evidence>
<evidence type="ECO:0000256" key="3">
    <source>
        <dbReference type="ARBA" id="ARBA00022833"/>
    </source>
</evidence>
<dbReference type="GO" id="GO:0005634">
    <property type="term" value="C:nucleus"/>
    <property type="evidence" value="ECO:0007669"/>
    <property type="project" value="TreeGrafter"/>
</dbReference>
<evidence type="ECO:0000256" key="4">
    <source>
        <dbReference type="PROSITE-ProRule" id="PRU00175"/>
    </source>
</evidence>
<name>A0AAD6X3G9_9AGAR</name>
<dbReference type="SUPFAM" id="SSF57850">
    <property type="entry name" value="RING/U-box"/>
    <property type="match status" value="1"/>
</dbReference>
<dbReference type="GO" id="GO:0003697">
    <property type="term" value="F:single-stranded DNA binding"/>
    <property type="evidence" value="ECO:0007669"/>
    <property type="project" value="InterPro"/>
</dbReference>
<dbReference type="InterPro" id="IPR013083">
    <property type="entry name" value="Znf_RING/FYVE/PHD"/>
</dbReference>